<sequence length="80" mass="9518">MKQLEFEKVGDINSFFPYLCVYFKGEREPFMDIGISEKEVIEFTFYPNKKNVVLSISLWHELSARAQVFLMAELKNKEFE</sequence>
<proteinExistence type="predicted"/>
<protein>
    <submittedName>
        <fullName evidence="1">Uncharacterized protein</fullName>
    </submittedName>
</protein>
<evidence type="ECO:0000313" key="2">
    <source>
        <dbReference type="Proteomes" id="UP000349468"/>
    </source>
</evidence>
<dbReference type="RefSeq" id="WP_102594236.1">
    <property type="nucleotide sequence ID" value="NZ_CABVIK010000028.1"/>
</dbReference>
<accession>A0A5E7QF94</accession>
<dbReference type="Proteomes" id="UP000349468">
    <property type="component" value="Unassembled WGS sequence"/>
</dbReference>
<name>A0A5E7QF94_PSEFL</name>
<gene>
    <name evidence="1" type="ORF">PS870_06065</name>
</gene>
<dbReference type="AlphaFoldDB" id="A0A5E7QF94"/>
<evidence type="ECO:0000313" key="1">
    <source>
        <dbReference type="EMBL" id="VVP59950.1"/>
    </source>
</evidence>
<dbReference type="EMBL" id="CABVIK010000028">
    <property type="protein sequence ID" value="VVP59950.1"/>
    <property type="molecule type" value="Genomic_DNA"/>
</dbReference>
<reference evidence="1 2" key="1">
    <citation type="submission" date="2019-09" db="EMBL/GenBank/DDBJ databases">
        <authorList>
            <person name="Chandra G."/>
            <person name="Truman W A."/>
        </authorList>
    </citation>
    <scope>NUCLEOTIDE SEQUENCE [LARGE SCALE GENOMIC DNA]</scope>
    <source>
        <strain evidence="1">PS870</strain>
    </source>
</reference>
<organism evidence="1 2">
    <name type="scientific">Pseudomonas fluorescens</name>
    <dbReference type="NCBI Taxonomy" id="294"/>
    <lineage>
        <taxon>Bacteria</taxon>
        <taxon>Pseudomonadati</taxon>
        <taxon>Pseudomonadota</taxon>
        <taxon>Gammaproteobacteria</taxon>
        <taxon>Pseudomonadales</taxon>
        <taxon>Pseudomonadaceae</taxon>
        <taxon>Pseudomonas</taxon>
    </lineage>
</organism>